<dbReference type="GO" id="GO:0009982">
    <property type="term" value="F:pseudouridine synthase activity"/>
    <property type="evidence" value="ECO:0007669"/>
    <property type="project" value="InterPro"/>
</dbReference>
<feature type="chain" id="PRO_5041268241" description="TRUD domain-containing protein" evidence="5">
    <location>
        <begin position="27"/>
        <end position="1606"/>
    </location>
</feature>
<evidence type="ECO:0000256" key="2">
    <source>
        <dbReference type="ARBA" id="ARBA00022694"/>
    </source>
</evidence>
<dbReference type="InterPro" id="IPR042214">
    <property type="entry name" value="TruD_catalytic"/>
</dbReference>
<feature type="domain" description="TRUD" evidence="6">
    <location>
        <begin position="515"/>
        <end position="734"/>
    </location>
</feature>
<dbReference type="InterPro" id="IPR020103">
    <property type="entry name" value="PsdUridine_synth_cat_dom_sf"/>
</dbReference>
<sequence>MARSSSARQNLAWAFIFLLAMQDVRAVRDSYLAAELASLSSLSAEAKQEYEDKKAAVMASGAFSITTMWAKADLVPPHSSEAYYFDSKGKMQTVGDSGITKSTPVPAEPLMMKIAGEPDKAFKKANRDLMLAVDAMLGQSSCMNSPSKCAFRCMYDSEKDRCGPTGFCQKLDATDGPSVLAPFGQQQKCKAVGADSHEAADGVLTLQVEAMKTKALDLSKQLEESPEEATHLMNVLETMPARLGPDTGKFPAAGARASEPDFKTWKHGAHPLTPAQYQEAHSQNALQELVSLDSSLELPTGLRSLPGQNLDPANASSHMWRKLRRRFRAPRARSYSPSCSLPARDAGISEFLTDSPGFSATIKQTPYDFQVHELDQEGQELHLTSEGFQGQEPMGETWDLRFRLYKEGLDTFGALAVLGRCLRRRCRFAGTKDRTAVTVQQLSCGQLAPAELLHCLEHPEWDSRLSVSNLEVKPRPLNLGDLSGNRFNVVMRGISDEELSSESLRRSCAALERRGFLNYFGTQRFGSQMIRSYHVGAAILAQDLPRALRLQLGDSVLADLQKPAVEEAQRLALKSLDTNNTTLAEEALILMPKRHAVERGLLKSLAAGSSAEEALLRLPRQLLMLYVKSAQSLIFNQVLSQVASSRALDLEDTEAVLPLPGSEVTYPPQLREMYEDASQESLGIPLEAFHARLPLRLSLPGVYRPAVAGASRIERVLLVFGFWMASAHPQVLELIQERQVDEEDDDWDPPVKPGLVLRPHLLQWTSKPSEDVAENFDNDPLHDPEADDQDERWVAEQLLQPDKKNVRSTDAVLNCPGCFTPVCYQCQQHAVYQRQWCATEVRNCAVDRSKAFAMAKDDPAKYHAVRCETCNADVGLLDMEGVYHLFHVLESLDACLDEAAAMGKTKKSCRGGHKDPSGGQKRLSNFNVPSLTSSVDLNLKVRPTDVSWRKLPGAAAASLARRQRGRLLLTDRDRLEGAEELDPGDLAPGVLGLRREDGSAGGSLIMSCVLPPSAYFTMAFRELTRQEPTWERSGHPFAELTCWAMRIGHQVDSGFADLSPQEFTALQIQLAQAEVIALADVRSPARAERAMSTLSPRRDFDDEVDDVTVGLMVQQFLDEWHFRVLHSGLAYAWDRPEALVKAMDIFEAAGMRITAEEKEQLAQLNEDWMIEGLVERMPGAMKKTIEHFLLQLQLVLSTATRVRNALEEGSPDEVAKIMEDGDTGITQQVLKEIVAEAGREVGEVQGVHHSWDTSMAGRIARLIRCSEDADNAALELEQVRKSIESFKGLQNAKSQKVLTTMADNEKRALQSSMFFAWQSSHLKGKTEQRLNQKYSTEIEFLETKLLTCKALQLGSVRSVMNRKSAAEQEALLTDTLGAWKRFLQFEKESRETEAKLHAAHSRFSQAKETQKAAAKSSMTRMTAGVEEALVALCVGAWVNWLEDYRKNKAFEDAVKLSEQKVKEYMTRKTDNAREMLMRMQNESEQGLLAQVFDCWTEEYQAERRSKELEAEVVAQKEHLDSITNRRKEVAMSRAKRTCTIEEDITKMHIFMNWYTEVRTEHVRRHYVGKMDTKEQKFEAVQTMIKSFASQLEQGIGNSPRARRTGP</sequence>
<dbReference type="GO" id="GO:0001522">
    <property type="term" value="P:pseudouridine synthesis"/>
    <property type="evidence" value="ECO:0007669"/>
    <property type="project" value="InterPro"/>
</dbReference>
<name>A0AA36J8Q7_9DINO</name>
<dbReference type="EMBL" id="CAUJNA010003427">
    <property type="protein sequence ID" value="CAJ1401688.1"/>
    <property type="molecule type" value="Genomic_DNA"/>
</dbReference>
<dbReference type="Proteomes" id="UP001178507">
    <property type="component" value="Unassembled WGS sequence"/>
</dbReference>
<dbReference type="Pfam" id="PF01142">
    <property type="entry name" value="TruD"/>
    <property type="match status" value="1"/>
</dbReference>
<evidence type="ECO:0000259" key="6">
    <source>
        <dbReference type="PROSITE" id="PS50984"/>
    </source>
</evidence>
<keyword evidence="5" id="KW-0732">Signal</keyword>
<dbReference type="PROSITE" id="PS50984">
    <property type="entry name" value="TRUD"/>
    <property type="match status" value="1"/>
</dbReference>
<proteinExistence type="inferred from homology"/>
<keyword evidence="3" id="KW-0413">Isomerase</keyword>
<dbReference type="GO" id="GO:0008033">
    <property type="term" value="P:tRNA processing"/>
    <property type="evidence" value="ECO:0007669"/>
    <property type="project" value="UniProtKB-KW"/>
</dbReference>
<evidence type="ECO:0000256" key="1">
    <source>
        <dbReference type="ARBA" id="ARBA00007953"/>
    </source>
</evidence>
<feature type="region of interest" description="Disordered" evidence="4">
    <location>
        <begin position="906"/>
        <end position="925"/>
    </location>
</feature>
<dbReference type="SUPFAM" id="SSF55120">
    <property type="entry name" value="Pseudouridine synthase"/>
    <property type="match status" value="1"/>
</dbReference>
<gene>
    <name evidence="7" type="ORF">EVOR1521_LOCUS24785</name>
</gene>
<dbReference type="GO" id="GO:0003723">
    <property type="term" value="F:RNA binding"/>
    <property type="evidence" value="ECO:0007669"/>
    <property type="project" value="InterPro"/>
</dbReference>
<evidence type="ECO:0000256" key="5">
    <source>
        <dbReference type="SAM" id="SignalP"/>
    </source>
</evidence>
<keyword evidence="2" id="KW-0819">tRNA processing</keyword>
<evidence type="ECO:0000256" key="4">
    <source>
        <dbReference type="SAM" id="MobiDB-lite"/>
    </source>
</evidence>
<evidence type="ECO:0000313" key="7">
    <source>
        <dbReference type="EMBL" id="CAJ1401688.1"/>
    </source>
</evidence>
<dbReference type="PROSITE" id="PS01268">
    <property type="entry name" value="UPF0024"/>
    <property type="match status" value="1"/>
</dbReference>
<dbReference type="GO" id="GO:0005634">
    <property type="term" value="C:nucleus"/>
    <property type="evidence" value="ECO:0007669"/>
    <property type="project" value="TreeGrafter"/>
</dbReference>
<comment type="similarity">
    <text evidence="1">Belongs to the pseudouridine synthase TruD family.</text>
</comment>
<feature type="signal peptide" evidence="5">
    <location>
        <begin position="1"/>
        <end position="26"/>
    </location>
</feature>
<evidence type="ECO:0000256" key="3">
    <source>
        <dbReference type="ARBA" id="ARBA00023235"/>
    </source>
</evidence>
<accession>A0AA36J8Q7</accession>
<evidence type="ECO:0000313" key="8">
    <source>
        <dbReference type="Proteomes" id="UP001178507"/>
    </source>
</evidence>
<dbReference type="PANTHER" id="PTHR13326:SF21">
    <property type="entry name" value="PSEUDOURIDYLATE SYNTHASE PUS7L"/>
    <property type="match status" value="1"/>
</dbReference>
<reference evidence="7" key="1">
    <citation type="submission" date="2023-08" db="EMBL/GenBank/DDBJ databases">
        <authorList>
            <person name="Chen Y."/>
            <person name="Shah S."/>
            <person name="Dougan E. K."/>
            <person name="Thang M."/>
            <person name="Chan C."/>
        </authorList>
    </citation>
    <scope>NUCLEOTIDE SEQUENCE</scope>
</reference>
<dbReference type="Gene3D" id="3.30.2350.20">
    <property type="entry name" value="TruD, catalytic domain"/>
    <property type="match status" value="2"/>
</dbReference>
<dbReference type="InterPro" id="IPR011760">
    <property type="entry name" value="PsdUridine_synth_TruD_insert"/>
</dbReference>
<keyword evidence="8" id="KW-1185">Reference proteome</keyword>
<dbReference type="InterPro" id="IPR020119">
    <property type="entry name" value="PsdUridine_synth_TruD_CS"/>
</dbReference>
<dbReference type="Pfam" id="PF10238">
    <property type="entry name" value="Eapp_C"/>
    <property type="match status" value="2"/>
</dbReference>
<dbReference type="InterPro" id="IPR019370">
    <property type="entry name" value="E2F-assoc_phosphoprotein"/>
</dbReference>
<protein>
    <recommendedName>
        <fullName evidence="6">TRUD domain-containing protein</fullName>
    </recommendedName>
</protein>
<dbReference type="PANTHER" id="PTHR13326">
    <property type="entry name" value="TRNA PSEUDOURIDINE SYNTHASE D"/>
    <property type="match status" value="1"/>
</dbReference>
<organism evidence="7 8">
    <name type="scientific">Effrenium voratum</name>
    <dbReference type="NCBI Taxonomy" id="2562239"/>
    <lineage>
        <taxon>Eukaryota</taxon>
        <taxon>Sar</taxon>
        <taxon>Alveolata</taxon>
        <taxon>Dinophyceae</taxon>
        <taxon>Suessiales</taxon>
        <taxon>Symbiodiniaceae</taxon>
        <taxon>Effrenium</taxon>
    </lineage>
</organism>
<comment type="caution">
    <text evidence="7">The sequence shown here is derived from an EMBL/GenBank/DDBJ whole genome shotgun (WGS) entry which is preliminary data.</text>
</comment>
<dbReference type="InterPro" id="IPR001656">
    <property type="entry name" value="PsdUridine_synth_TruD"/>
</dbReference>